<dbReference type="RefSeq" id="WP_043873992.1">
    <property type="nucleotide sequence ID" value="NZ_CCVW01000002.1"/>
</dbReference>
<gene>
    <name evidence="2" type="ORF">BN59_01744</name>
</gene>
<dbReference type="STRING" id="1034943.BN59_01744"/>
<reference evidence="2 3" key="1">
    <citation type="submission" date="2014-06" db="EMBL/GenBank/DDBJ databases">
        <authorList>
            <person name="Urmite Genomes Urmite Genomes"/>
        </authorList>
    </citation>
    <scope>NUCLEOTIDE SEQUENCE [LARGE SCALE GENOMIC DNA]</scope>
</reference>
<dbReference type="eggNOG" id="ENOG50329AI">
    <property type="taxonomic scope" value="Bacteria"/>
</dbReference>
<name>A0A078KWY1_9GAMM</name>
<feature type="chain" id="PRO_5009744059" evidence="1">
    <location>
        <begin position="24"/>
        <end position="320"/>
    </location>
</feature>
<evidence type="ECO:0000313" key="2">
    <source>
        <dbReference type="EMBL" id="CDZ77461.1"/>
    </source>
</evidence>
<dbReference type="AlphaFoldDB" id="A0A078KWY1"/>
<proteinExistence type="predicted"/>
<evidence type="ECO:0000256" key="1">
    <source>
        <dbReference type="SAM" id="SignalP"/>
    </source>
</evidence>
<accession>A0A078KWY1</accession>
<dbReference type="Proteomes" id="UP000044071">
    <property type="component" value="Unassembled WGS sequence"/>
</dbReference>
<protein>
    <submittedName>
        <fullName evidence="2">Uncharacterized protein</fullName>
    </submittedName>
</protein>
<dbReference type="OrthoDB" id="5653897at2"/>
<sequence>MKRTGLRSLLIGIALLTANYVGATDSVTPPKVIIEQEKNSVSSNALQAYWVFSGIVTNENGEHYDYYFQMQRKDTQFHALATLIDSQSKAVLLFEESDATVENFVATNWHVGKIFMHFNPINNSWVFGVKTKENKGFNFKVDMLGQTKITPLNHDLRSGVELSVNQTGRLNGHLQTDEKSSKDQFVTAAKAWFKQIWVSKSQDTMHPLTGVLCQFNDGSGFYAVNLQEPDALRGAVAGWRDVQGTAIPMSQFVSIKENEAGQWSIQISSPKVLLSLQDALAKTGEKHQLIAGLTEGDRPGFCTISRDEIGGQVVQAKLGD</sequence>
<keyword evidence="3" id="KW-1185">Reference proteome</keyword>
<keyword evidence="1" id="KW-0732">Signal</keyword>
<evidence type="ECO:0000313" key="3">
    <source>
        <dbReference type="Proteomes" id="UP000044071"/>
    </source>
</evidence>
<dbReference type="EMBL" id="CCSB01000002">
    <property type="protein sequence ID" value="CDZ77461.1"/>
    <property type="molecule type" value="Genomic_DNA"/>
</dbReference>
<feature type="signal peptide" evidence="1">
    <location>
        <begin position="1"/>
        <end position="23"/>
    </location>
</feature>
<organism evidence="2 3">
    <name type="scientific">Legionella massiliensis</name>
    <dbReference type="NCBI Taxonomy" id="1034943"/>
    <lineage>
        <taxon>Bacteria</taxon>
        <taxon>Pseudomonadati</taxon>
        <taxon>Pseudomonadota</taxon>
        <taxon>Gammaproteobacteria</taxon>
        <taxon>Legionellales</taxon>
        <taxon>Legionellaceae</taxon>
        <taxon>Legionella</taxon>
    </lineage>
</organism>